<dbReference type="Proteomes" id="UP001066276">
    <property type="component" value="Chromosome 3_2"/>
</dbReference>
<reference evidence="1" key="1">
    <citation type="journal article" date="2022" name="bioRxiv">
        <title>Sequencing and chromosome-scale assembly of the giantPleurodeles waltlgenome.</title>
        <authorList>
            <person name="Brown T."/>
            <person name="Elewa A."/>
            <person name="Iarovenko S."/>
            <person name="Subramanian E."/>
            <person name="Araus A.J."/>
            <person name="Petzold A."/>
            <person name="Susuki M."/>
            <person name="Suzuki K.-i.T."/>
            <person name="Hayashi T."/>
            <person name="Toyoda A."/>
            <person name="Oliveira C."/>
            <person name="Osipova E."/>
            <person name="Leigh N.D."/>
            <person name="Simon A."/>
            <person name="Yun M.H."/>
        </authorList>
    </citation>
    <scope>NUCLEOTIDE SEQUENCE</scope>
    <source>
        <strain evidence="1">20211129_DDA</strain>
        <tissue evidence="1">Liver</tissue>
    </source>
</reference>
<dbReference type="AlphaFoldDB" id="A0AAV7TPF4"/>
<sequence>MLWLHYEYLPQVASTAYHELGPARIDPRSYRRDAASSEGCRPCRSEKLVTCRTRELRRTPPGAPGAQASIYYAVRHDRGRNKRRSWPAAEDTGRLPRLGCLAKKKVAVREALEDSRPATCVRRPSKNW</sequence>
<keyword evidence="2" id="KW-1185">Reference proteome</keyword>
<dbReference type="EMBL" id="JANPWB010000006">
    <property type="protein sequence ID" value="KAJ1178488.1"/>
    <property type="molecule type" value="Genomic_DNA"/>
</dbReference>
<proteinExistence type="predicted"/>
<organism evidence="1 2">
    <name type="scientific">Pleurodeles waltl</name>
    <name type="common">Iberian ribbed newt</name>
    <dbReference type="NCBI Taxonomy" id="8319"/>
    <lineage>
        <taxon>Eukaryota</taxon>
        <taxon>Metazoa</taxon>
        <taxon>Chordata</taxon>
        <taxon>Craniata</taxon>
        <taxon>Vertebrata</taxon>
        <taxon>Euteleostomi</taxon>
        <taxon>Amphibia</taxon>
        <taxon>Batrachia</taxon>
        <taxon>Caudata</taxon>
        <taxon>Salamandroidea</taxon>
        <taxon>Salamandridae</taxon>
        <taxon>Pleurodelinae</taxon>
        <taxon>Pleurodeles</taxon>
    </lineage>
</organism>
<evidence type="ECO:0000313" key="2">
    <source>
        <dbReference type="Proteomes" id="UP001066276"/>
    </source>
</evidence>
<protein>
    <submittedName>
        <fullName evidence="1">Uncharacterized protein</fullName>
    </submittedName>
</protein>
<name>A0AAV7TPF4_PLEWA</name>
<gene>
    <name evidence="1" type="ORF">NDU88_003734</name>
</gene>
<accession>A0AAV7TPF4</accession>
<comment type="caution">
    <text evidence="1">The sequence shown here is derived from an EMBL/GenBank/DDBJ whole genome shotgun (WGS) entry which is preliminary data.</text>
</comment>
<evidence type="ECO:0000313" key="1">
    <source>
        <dbReference type="EMBL" id="KAJ1178488.1"/>
    </source>
</evidence>